<dbReference type="EMBL" id="DQ011605">
    <property type="protein sequence ID" value="AAZ06225.1"/>
    <property type="molecule type" value="Genomic_DNA"/>
</dbReference>
<reference evidence="2" key="1">
    <citation type="journal article" date="2006" name="Nature">
        <title>Sub1A is an ethylene-response-factor-like gene that confers submergence tolerance to rice.</title>
        <authorList>
            <person name="Xu K."/>
            <person name="Xu X."/>
            <person name="Fukao T."/>
            <person name="Canlas P."/>
            <person name="Maghirang-Rodriguez R."/>
            <person name="Heuer S."/>
            <person name="Ismail A.M."/>
            <person name="Bailey-Serres J."/>
            <person name="Ronald P.C."/>
            <person name="Mackill D.J."/>
        </authorList>
    </citation>
    <scope>NUCLEOTIDE SEQUENCE</scope>
</reference>
<feature type="domain" description="Transposase MuDR plant" evidence="1">
    <location>
        <begin position="239"/>
        <end position="295"/>
    </location>
</feature>
<proteinExistence type="predicted"/>
<dbReference type="AlphaFoldDB" id="Q0P189"/>
<evidence type="ECO:0000259" key="1">
    <source>
        <dbReference type="Pfam" id="PF03108"/>
    </source>
</evidence>
<evidence type="ECO:0000313" key="2">
    <source>
        <dbReference type="EMBL" id="AAZ06225.1"/>
    </source>
</evidence>
<accession>Q0P189</accession>
<gene>
    <name evidence="2" type="ORF">TQH17P5.3</name>
</gene>
<dbReference type="Pfam" id="PF03108">
    <property type="entry name" value="DBD_Tnp_Mut"/>
    <property type="match status" value="1"/>
</dbReference>
<sequence>MSCLEGRGSPRKKKAAVKKCSVRFTSRQSPLKPIDLSWVPDGMDCSSACRVCIRVGPYVEFTKNGDPNIISQQELNVKFWDNNANQYAQVASDRSLLDAFDMYWEMRRLPLFVDVSDDPQNRTEPCVEQGNTEPQDVCTDIVLFTQQSQVGQSSMPSTKPKKCSTYKPVDAWGENDEVEYVGVDDEKDKYKDLVSDDEEHDLDYEPGSDEDVDDLAADDEQGCESVVHITDLDNPKIAVDVTFEDGETFKRCIRQYAVLKEVELAIPYSESTRYRAYCKAKRCKWGIHASRLQDKLCLKLTCSSFGHFTNRLFGLAGVLDVFASNCVPHNGHLPTCNLPVTGLRIDDEPVYKDWSISPATSICRRSPPHFSARIC</sequence>
<protein>
    <submittedName>
        <fullName evidence="2">Putative transposon protein</fullName>
    </submittedName>
</protein>
<name>Q0P189_ORYSI</name>
<organism evidence="2">
    <name type="scientific">Oryza sativa subsp. indica</name>
    <name type="common">Rice</name>
    <dbReference type="NCBI Taxonomy" id="39946"/>
    <lineage>
        <taxon>Eukaryota</taxon>
        <taxon>Viridiplantae</taxon>
        <taxon>Streptophyta</taxon>
        <taxon>Embryophyta</taxon>
        <taxon>Tracheophyta</taxon>
        <taxon>Spermatophyta</taxon>
        <taxon>Magnoliopsida</taxon>
        <taxon>Liliopsida</taxon>
        <taxon>Poales</taxon>
        <taxon>Poaceae</taxon>
        <taxon>BOP clade</taxon>
        <taxon>Oryzoideae</taxon>
        <taxon>Oryzeae</taxon>
        <taxon>Oryzinae</taxon>
        <taxon>Oryza</taxon>
        <taxon>Oryza sativa</taxon>
    </lineage>
</organism>
<dbReference type="InterPro" id="IPR004332">
    <property type="entry name" value="Transposase_MuDR"/>
</dbReference>